<keyword evidence="3" id="KW-1185">Reference proteome</keyword>
<name>A0A8T0QST9_PANVG</name>
<sequence>MDEQPPILFGVPLLFKKRKAGDLIDGIPVLESTPVTPPDVESQTASPESPPVPPSELAEPLTLRKIPAPDPGFLVKEPLEEAPASLPSVDSPKGPPPSPSSTNGPALEELLGTLAASPLWKLARGSQVSPLPARKKRRKTPSSRLSQCERSSSSAPGIRPQMKSPVPSKAAWSTVSCTQCPSYTWVVEFLLCFV</sequence>
<gene>
    <name evidence="2" type="ORF">PVAP13_6NG002350</name>
</gene>
<evidence type="ECO:0000313" key="2">
    <source>
        <dbReference type="EMBL" id="KAG2576015.1"/>
    </source>
</evidence>
<proteinExistence type="predicted"/>
<evidence type="ECO:0000256" key="1">
    <source>
        <dbReference type="SAM" id="MobiDB-lite"/>
    </source>
</evidence>
<accession>A0A8T0QST9</accession>
<evidence type="ECO:0000313" key="3">
    <source>
        <dbReference type="Proteomes" id="UP000823388"/>
    </source>
</evidence>
<dbReference type="Proteomes" id="UP000823388">
    <property type="component" value="Chromosome 6N"/>
</dbReference>
<dbReference type="AlphaFoldDB" id="A0A8T0QST9"/>
<organism evidence="2 3">
    <name type="scientific">Panicum virgatum</name>
    <name type="common">Blackwell switchgrass</name>
    <dbReference type="NCBI Taxonomy" id="38727"/>
    <lineage>
        <taxon>Eukaryota</taxon>
        <taxon>Viridiplantae</taxon>
        <taxon>Streptophyta</taxon>
        <taxon>Embryophyta</taxon>
        <taxon>Tracheophyta</taxon>
        <taxon>Spermatophyta</taxon>
        <taxon>Magnoliopsida</taxon>
        <taxon>Liliopsida</taxon>
        <taxon>Poales</taxon>
        <taxon>Poaceae</taxon>
        <taxon>PACMAD clade</taxon>
        <taxon>Panicoideae</taxon>
        <taxon>Panicodae</taxon>
        <taxon>Paniceae</taxon>
        <taxon>Panicinae</taxon>
        <taxon>Panicum</taxon>
        <taxon>Panicum sect. Hiantes</taxon>
    </lineage>
</organism>
<feature type="compositionally biased region" description="Low complexity" evidence="1">
    <location>
        <begin position="142"/>
        <end position="154"/>
    </location>
</feature>
<dbReference type="EMBL" id="CM029048">
    <property type="protein sequence ID" value="KAG2576015.1"/>
    <property type="molecule type" value="Genomic_DNA"/>
</dbReference>
<feature type="region of interest" description="Disordered" evidence="1">
    <location>
        <begin position="27"/>
        <end position="109"/>
    </location>
</feature>
<comment type="caution">
    <text evidence="2">The sequence shown here is derived from an EMBL/GenBank/DDBJ whole genome shotgun (WGS) entry which is preliminary data.</text>
</comment>
<feature type="region of interest" description="Disordered" evidence="1">
    <location>
        <begin position="125"/>
        <end position="165"/>
    </location>
</feature>
<reference evidence="2" key="1">
    <citation type="submission" date="2020-05" db="EMBL/GenBank/DDBJ databases">
        <title>WGS assembly of Panicum virgatum.</title>
        <authorList>
            <person name="Lovell J.T."/>
            <person name="Jenkins J."/>
            <person name="Shu S."/>
            <person name="Juenger T.E."/>
            <person name="Schmutz J."/>
        </authorList>
    </citation>
    <scope>NUCLEOTIDE SEQUENCE</scope>
    <source>
        <strain evidence="2">AP13</strain>
    </source>
</reference>
<protein>
    <submittedName>
        <fullName evidence="2">Uncharacterized protein</fullName>
    </submittedName>
</protein>